<name>A0A3M8AF73_9BACL</name>
<sequence>MSNRDTCRDSCNEGRDAYDMDIDRMINEGLGGGIVSDQNGLIEETSVDTMTGASSAQQALDDER</sequence>
<evidence type="ECO:0000313" key="1">
    <source>
        <dbReference type="EMBL" id="GED27791.1"/>
    </source>
</evidence>
<dbReference type="EMBL" id="RHHN01000077">
    <property type="protein sequence ID" value="RNB49853.1"/>
    <property type="molecule type" value="Genomic_DNA"/>
</dbReference>
<organism evidence="2 3">
    <name type="scientific">Brevibacillus agri</name>
    <dbReference type="NCBI Taxonomy" id="51101"/>
    <lineage>
        <taxon>Bacteria</taxon>
        <taxon>Bacillati</taxon>
        <taxon>Bacillota</taxon>
        <taxon>Bacilli</taxon>
        <taxon>Bacillales</taxon>
        <taxon>Paenibacillaceae</taxon>
        <taxon>Brevibacillus</taxon>
    </lineage>
</organism>
<reference evidence="2 3" key="1">
    <citation type="submission" date="2018-10" db="EMBL/GenBank/DDBJ databases">
        <title>Phylogenomics of Brevibacillus.</title>
        <authorList>
            <person name="Dunlap C."/>
        </authorList>
    </citation>
    <scope>NUCLEOTIDE SEQUENCE [LARGE SCALE GENOMIC DNA]</scope>
    <source>
        <strain evidence="2 3">NRRL NRS 1219</strain>
    </source>
</reference>
<evidence type="ECO:0000313" key="2">
    <source>
        <dbReference type="EMBL" id="RNB49853.1"/>
    </source>
</evidence>
<reference evidence="1 4" key="2">
    <citation type="submission" date="2019-06" db="EMBL/GenBank/DDBJ databases">
        <title>Whole genome shotgun sequence of Brevibacillus agri NBRC 15538.</title>
        <authorList>
            <person name="Hosoyama A."/>
            <person name="Uohara A."/>
            <person name="Ohji S."/>
            <person name="Ichikawa N."/>
        </authorList>
    </citation>
    <scope>NUCLEOTIDE SEQUENCE [LARGE SCALE GENOMIC DNA]</scope>
    <source>
        <strain evidence="1 4">NBRC 15538</strain>
    </source>
</reference>
<gene>
    <name evidence="1" type="ORF">BAG01nite_38930</name>
    <name evidence="2" type="ORF">EB820_22435</name>
</gene>
<evidence type="ECO:0000313" key="3">
    <source>
        <dbReference type="Proteomes" id="UP000276178"/>
    </source>
</evidence>
<proteinExistence type="predicted"/>
<dbReference type="RefSeq" id="WP_005826908.1">
    <property type="nucleotide sequence ID" value="NZ_BJOD01000050.1"/>
</dbReference>
<dbReference type="Proteomes" id="UP000276178">
    <property type="component" value="Unassembled WGS sequence"/>
</dbReference>
<dbReference type="Proteomes" id="UP000317180">
    <property type="component" value="Unassembled WGS sequence"/>
</dbReference>
<protein>
    <submittedName>
        <fullName evidence="2">Uncharacterized protein</fullName>
    </submittedName>
</protein>
<comment type="caution">
    <text evidence="2">The sequence shown here is derived from an EMBL/GenBank/DDBJ whole genome shotgun (WGS) entry which is preliminary data.</text>
</comment>
<evidence type="ECO:0000313" key="4">
    <source>
        <dbReference type="Proteomes" id="UP000317180"/>
    </source>
</evidence>
<dbReference type="AlphaFoldDB" id="A0A3M8AF73"/>
<accession>A0A3M8AF73</accession>
<dbReference type="GeneID" id="82809822"/>
<keyword evidence="4" id="KW-1185">Reference proteome</keyword>
<dbReference type="OrthoDB" id="2454402at2"/>
<dbReference type="EMBL" id="BJOD01000050">
    <property type="protein sequence ID" value="GED27791.1"/>
    <property type="molecule type" value="Genomic_DNA"/>
</dbReference>